<name>A0ABS9PTX7_9CORY</name>
<gene>
    <name evidence="1" type="ORF">MHK08_06630</name>
</gene>
<accession>A0ABS9PTX7</accession>
<dbReference type="Proteomes" id="UP001521911">
    <property type="component" value="Unassembled WGS sequence"/>
</dbReference>
<proteinExistence type="predicted"/>
<sequence>MREKQETVKKKVLAAQRVKIAPESVVSGRFAANEARKDRLELQGGDEAVFC</sequence>
<evidence type="ECO:0000313" key="2">
    <source>
        <dbReference type="Proteomes" id="UP001521911"/>
    </source>
</evidence>
<reference evidence="1 2" key="1">
    <citation type="submission" date="2022-02" db="EMBL/GenBank/DDBJ databases">
        <title>Uncovering new skin microbiome diversity through culturing and metagenomics.</title>
        <authorList>
            <person name="Conlan S."/>
            <person name="Deming C."/>
            <person name="Nisc Comparative Sequencing Program N."/>
            <person name="Segre J.A."/>
        </authorList>
    </citation>
    <scope>NUCLEOTIDE SEQUENCE [LARGE SCALE GENOMIC DNA]</scope>
    <source>
        <strain evidence="1 2">ACRQV</strain>
    </source>
</reference>
<comment type="caution">
    <text evidence="1">The sequence shown here is derived from an EMBL/GenBank/DDBJ whole genome shotgun (WGS) entry which is preliminary data.</text>
</comment>
<organism evidence="1 2">
    <name type="scientific">Corynebacterium singulare</name>
    <dbReference type="NCBI Taxonomy" id="161899"/>
    <lineage>
        <taxon>Bacteria</taxon>
        <taxon>Bacillati</taxon>
        <taxon>Actinomycetota</taxon>
        <taxon>Actinomycetes</taxon>
        <taxon>Mycobacteriales</taxon>
        <taxon>Corynebacteriaceae</taxon>
        <taxon>Corynebacterium</taxon>
    </lineage>
</organism>
<evidence type="ECO:0000313" key="1">
    <source>
        <dbReference type="EMBL" id="MCG7276143.1"/>
    </source>
</evidence>
<dbReference type="RefSeq" id="WP_239180145.1">
    <property type="nucleotide sequence ID" value="NZ_JAKRDF010000006.1"/>
</dbReference>
<protein>
    <submittedName>
        <fullName evidence="1">Uncharacterized protein</fullName>
    </submittedName>
</protein>
<dbReference type="EMBL" id="JAKRDF010000006">
    <property type="protein sequence ID" value="MCG7276143.1"/>
    <property type="molecule type" value="Genomic_DNA"/>
</dbReference>
<keyword evidence="2" id="KW-1185">Reference proteome</keyword>